<dbReference type="eggNOG" id="COG0329">
    <property type="taxonomic scope" value="Bacteria"/>
</dbReference>
<dbReference type="EMBL" id="AEQP01000004">
    <property type="protein sequence ID" value="EFV95106.1"/>
    <property type="molecule type" value="Genomic_DNA"/>
</dbReference>
<feature type="active site" description="Schiff-base intermediate with substrate" evidence="12 14">
    <location>
        <position position="182"/>
    </location>
</feature>
<evidence type="ECO:0000256" key="5">
    <source>
        <dbReference type="ARBA" id="ARBA00022490"/>
    </source>
</evidence>
<dbReference type="PRINTS" id="PR00146">
    <property type="entry name" value="DHPICSNTHASE"/>
</dbReference>
<dbReference type="PANTHER" id="PTHR12128:SF66">
    <property type="entry name" value="4-HYDROXY-2-OXOGLUTARATE ALDOLASE, MITOCHONDRIAL"/>
    <property type="match status" value="1"/>
</dbReference>
<comment type="subcellular location">
    <subcellularLocation>
        <location evidence="12">Cytoplasm</location>
    </subcellularLocation>
</comment>
<keyword evidence="10 12" id="KW-0704">Schiff base</keyword>
<dbReference type="NCBIfam" id="TIGR00674">
    <property type="entry name" value="dapA"/>
    <property type="match status" value="1"/>
</dbReference>
<dbReference type="Gene3D" id="3.20.20.70">
    <property type="entry name" value="Aldolase class I"/>
    <property type="match status" value="1"/>
</dbReference>
<dbReference type="SMART" id="SM01130">
    <property type="entry name" value="DHDPS"/>
    <property type="match status" value="1"/>
</dbReference>
<comment type="catalytic activity">
    <reaction evidence="11 12">
        <text>L-aspartate 4-semialdehyde + pyruvate = (2S,4S)-4-hydroxy-2,3,4,5-tetrahydrodipicolinate + H2O + H(+)</text>
        <dbReference type="Rhea" id="RHEA:34171"/>
        <dbReference type="ChEBI" id="CHEBI:15361"/>
        <dbReference type="ChEBI" id="CHEBI:15377"/>
        <dbReference type="ChEBI" id="CHEBI:15378"/>
        <dbReference type="ChEBI" id="CHEBI:67139"/>
        <dbReference type="ChEBI" id="CHEBI:537519"/>
        <dbReference type="EC" id="4.3.3.7"/>
    </reaction>
</comment>
<evidence type="ECO:0000256" key="4">
    <source>
        <dbReference type="ARBA" id="ARBA00012086"/>
    </source>
</evidence>
<comment type="pathway">
    <text evidence="2 12">Amino-acid biosynthesis; L-lysine biosynthesis via DAP pathway; (S)-tetrahydrodipicolinate from L-aspartate: step 3/4.</text>
</comment>
<evidence type="ECO:0000256" key="11">
    <source>
        <dbReference type="ARBA" id="ARBA00047836"/>
    </source>
</evidence>
<sequence length="314" mass="32954">MGHFRPACPATDATPSGDAIMKIQGSLVAVVSPMKADGSLDFDAYRNLLDWHIESGTSAIVAVGTTGESPTVSVEEHAQLIRVAAEHCRGRVPVIAGTGANSTREAIELTRHAFEVGVDATLQVAPYYNKPSQEGLYRHFTTVAQEGGLPVILYNVPGRTVADISNATVLRLADNPNIIGLKDATGDIGRGASLLARLPERFAVYSGNDDSALALMAMGADGVISVTANVAPKQMADMCAAALAGDFAKARTINRKLITLHERLFSEPNPVPVKWALARMGRIAGPTVRLPLSPLTPAGQASVLDALKTSGVLV</sequence>
<feature type="site" description="Part of a proton relay during catalysis" evidence="12">
    <location>
        <position position="128"/>
    </location>
</feature>
<accession>E7RWK2</accession>
<evidence type="ECO:0000256" key="7">
    <source>
        <dbReference type="ARBA" id="ARBA00022915"/>
    </source>
</evidence>
<evidence type="ECO:0000256" key="3">
    <source>
        <dbReference type="ARBA" id="ARBA00007592"/>
    </source>
</evidence>
<comment type="caution">
    <text evidence="16">The sequence shown here is derived from an EMBL/GenBank/DDBJ whole genome shotgun (WGS) entry which is preliminary data.</text>
</comment>
<dbReference type="EC" id="4.3.3.7" evidence="4 12"/>
<comment type="similarity">
    <text evidence="3 12 13">Belongs to the DapA family.</text>
</comment>
<evidence type="ECO:0000256" key="13">
    <source>
        <dbReference type="PIRNR" id="PIRNR001365"/>
    </source>
</evidence>
<proteinExistence type="inferred from homology"/>
<feature type="site" description="Part of a proton relay during catalysis" evidence="12">
    <location>
        <position position="65"/>
    </location>
</feature>
<keyword evidence="8 12" id="KW-0457">Lysine biosynthesis</keyword>
<dbReference type="CDD" id="cd00950">
    <property type="entry name" value="DHDPS"/>
    <property type="match status" value="1"/>
</dbReference>
<evidence type="ECO:0000256" key="10">
    <source>
        <dbReference type="ARBA" id="ARBA00023270"/>
    </source>
</evidence>
<organism evidence="16 17">
    <name type="scientific">Lautropia mirabilis ATCC 51599</name>
    <dbReference type="NCBI Taxonomy" id="887898"/>
    <lineage>
        <taxon>Bacteria</taxon>
        <taxon>Pseudomonadati</taxon>
        <taxon>Pseudomonadota</taxon>
        <taxon>Betaproteobacteria</taxon>
        <taxon>Burkholderiales</taxon>
        <taxon>Burkholderiaceae</taxon>
        <taxon>Lautropia</taxon>
    </lineage>
</organism>
<dbReference type="HOGENOM" id="CLU_049343_7_1_4"/>
<dbReference type="InterPro" id="IPR020625">
    <property type="entry name" value="Schiff_base-form_aldolases_AS"/>
</dbReference>
<evidence type="ECO:0000313" key="16">
    <source>
        <dbReference type="EMBL" id="EFV95106.1"/>
    </source>
</evidence>
<dbReference type="GO" id="GO:0009089">
    <property type="term" value="P:lysine biosynthetic process via diaminopimelate"/>
    <property type="evidence" value="ECO:0007669"/>
    <property type="project" value="UniProtKB-UniRule"/>
</dbReference>
<dbReference type="SUPFAM" id="SSF51569">
    <property type="entry name" value="Aldolase"/>
    <property type="match status" value="1"/>
</dbReference>
<dbReference type="PIRSF" id="PIRSF001365">
    <property type="entry name" value="DHDPS"/>
    <property type="match status" value="1"/>
</dbReference>
<dbReference type="UniPathway" id="UPA00034">
    <property type="reaction ID" value="UER00017"/>
</dbReference>
<dbReference type="PROSITE" id="PS00666">
    <property type="entry name" value="DHDPS_2"/>
    <property type="match status" value="1"/>
</dbReference>
<comment type="caution">
    <text evidence="12">Was originally thought to be a dihydrodipicolinate synthase (DHDPS), catalyzing the condensation of (S)-aspartate-beta-semialdehyde [(S)-ASA] and pyruvate to dihydrodipicolinate (DHDP). However, it was shown in E.coli that the product of the enzymatic reaction is not dihydrodipicolinate but in fact (4S)-4-hydroxy-2,3,4,5-tetrahydro-(2S)-dipicolinic acid (HTPA), and that the consecutive dehydration reaction leading to DHDP is not spontaneous but catalyzed by DapB.</text>
</comment>
<gene>
    <name evidence="12 16" type="primary">dapA</name>
    <name evidence="16" type="ORF">HMPREF0551_1064</name>
</gene>
<evidence type="ECO:0000256" key="12">
    <source>
        <dbReference type="HAMAP-Rule" id="MF_00418"/>
    </source>
</evidence>
<dbReference type="PANTHER" id="PTHR12128">
    <property type="entry name" value="DIHYDRODIPICOLINATE SYNTHASE"/>
    <property type="match status" value="1"/>
</dbReference>
<evidence type="ECO:0000256" key="1">
    <source>
        <dbReference type="ARBA" id="ARBA00003294"/>
    </source>
</evidence>
<dbReference type="GO" id="GO:0008840">
    <property type="term" value="F:4-hydroxy-tetrahydrodipicolinate synthase activity"/>
    <property type="evidence" value="ECO:0007669"/>
    <property type="project" value="UniProtKB-UniRule"/>
</dbReference>
<keyword evidence="9 12" id="KW-0456">Lyase</keyword>
<evidence type="ECO:0000313" key="17">
    <source>
        <dbReference type="Proteomes" id="UP000011021"/>
    </source>
</evidence>
<keyword evidence="17" id="KW-1185">Reference proteome</keyword>
<evidence type="ECO:0000256" key="2">
    <source>
        <dbReference type="ARBA" id="ARBA00005120"/>
    </source>
</evidence>
<dbReference type="AlphaFoldDB" id="E7RWK2"/>
<comment type="function">
    <text evidence="1 12">Catalyzes the condensation of (S)-aspartate-beta-semialdehyde [(S)-ASA] and pyruvate to 4-hydroxy-tetrahydrodipicolinate (HTPA).</text>
</comment>
<protein>
    <recommendedName>
        <fullName evidence="4 12">4-hydroxy-tetrahydrodipicolinate synthase</fullName>
        <shortName evidence="12">HTPA synthase</shortName>
        <ecNumber evidence="4 12">4.3.3.7</ecNumber>
    </recommendedName>
</protein>
<dbReference type="PROSITE" id="PS00665">
    <property type="entry name" value="DHDPS_1"/>
    <property type="match status" value="1"/>
</dbReference>
<keyword evidence="7 12" id="KW-0220">Diaminopimelate biosynthesis</keyword>
<reference evidence="16 17" key="1">
    <citation type="submission" date="2010-12" db="EMBL/GenBank/DDBJ databases">
        <authorList>
            <person name="Muzny D."/>
            <person name="Qin X."/>
            <person name="Deng J."/>
            <person name="Jiang H."/>
            <person name="Liu Y."/>
            <person name="Qu J."/>
            <person name="Song X.-Z."/>
            <person name="Zhang L."/>
            <person name="Thornton R."/>
            <person name="Coyle M."/>
            <person name="Francisco L."/>
            <person name="Jackson L."/>
            <person name="Javaid M."/>
            <person name="Korchina V."/>
            <person name="Kovar C."/>
            <person name="Mata R."/>
            <person name="Mathew T."/>
            <person name="Ngo R."/>
            <person name="Nguyen L."/>
            <person name="Nguyen N."/>
            <person name="Okwuonu G."/>
            <person name="Ongeri F."/>
            <person name="Pham C."/>
            <person name="Simmons D."/>
            <person name="Wilczek-Boney K."/>
            <person name="Hale W."/>
            <person name="Jakkamsetti A."/>
            <person name="Pham P."/>
            <person name="Ruth R."/>
            <person name="San Lucas F."/>
            <person name="Warren J."/>
            <person name="Zhang J."/>
            <person name="Zhao Z."/>
            <person name="Zhou C."/>
            <person name="Zhu D."/>
            <person name="Lee S."/>
            <person name="Bess C."/>
            <person name="Blankenburg K."/>
            <person name="Forbes L."/>
            <person name="Fu Q."/>
            <person name="Gubbala S."/>
            <person name="Hirani K."/>
            <person name="Jayaseelan J.C."/>
            <person name="Lara F."/>
            <person name="Munidasa M."/>
            <person name="Palculict T."/>
            <person name="Patil S."/>
            <person name="Pu L.-L."/>
            <person name="Saada N."/>
            <person name="Tang L."/>
            <person name="Weissenberger G."/>
            <person name="Zhu Y."/>
            <person name="Hemphill L."/>
            <person name="Shang Y."/>
            <person name="Youmans B."/>
            <person name="Ayvaz T."/>
            <person name="Ross M."/>
            <person name="Santibanez J."/>
            <person name="Aqrawi P."/>
            <person name="Gross S."/>
            <person name="Joshi V."/>
            <person name="Fowler G."/>
            <person name="Nazareth L."/>
            <person name="Reid J."/>
            <person name="Worley K."/>
            <person name="Petrosino J."/>
            <person name="Highlander S."/>
            <person name="Gibbs R."/>
        </authorList>
    </citation>
    <scope>NUCLEOTIDE SEQUENCE [LARGE SCALE GENOMIC DNA]</scope>
    <source>
        <strain evidence="16 17">ATCC 51599</strain>
    </source>
</reference>
<feature type="binding site" evidence="12 15">
    <location>
        <position position="224"/>
    </location>
    <ligand>
        <name>pyruvate</name>
        <dbReference type="ChEBI" id="CHEBI:15361"/>
    </ligand>
</feature>
<dbReference type="GO" id="GO:0019877">
    <property type="term" value="P:diaminopimelate biosynthetic process"/>
    <property type="evidence" value="ECO:0007669"/>
    <property type="project" value="UniProtKB-UniRule"/>
</dbReference>
<comment type="subunit">
    <text evidence="12">Homotetramer; dimer of dimers.</text>
</comment>
<dbReference type="InterPro" id="IPR005263">
    <property type="entry name" value="DapA"/>
</dbReference>
<evidence type="ECO:0000256" key="9">
    <source>
        <dbReference type="ARBA" id="ARBA00023239"/>
    </source>
</evidence>
<name>E7RWK2_9BURK</name>
<evidence type="ECO:0000256" key="15">
    <source>
        <dbReference type="PIRSR" id="PIRSR001365-2"/>
    </source>
</evidence>
<dbReference type="Proteomes" id="UP000011021">
    <property type="component" value="Unassembled WGS sequence"/>
</dbReference>
<keyword evidence="5 12" id="KW-0963">Cytoplasm</keyword>
<keyword evidence="6 12" id="KW-0028">Amino-acid biosynthesis</keyword>
<dbReference type="HAMAP" id="MF_00418">
    <property type="entry name" value="DapA"/>
    <property type="match status" value="1"/>
</dbReference>
<dbReference type="STRING" id="887898.HMPREF0551_1064"/>
<feature type="binding site" evidence="12 15">
    <location>
        <position position="66"/>
    </location>
    <ligand>
        <name>pyruvate</name>
        <dbReference type="ChEBI" id="CHEBI:15361"/>
    </ligand>
</feature>
<feature type="active site" description="Proton donor/acceptor" evidence="12 14">
    <location>
        <position position="154"/>
    </location>
</feature>
<dbReference type="InterPro" id="IPR002220">
    <property type="entry name" value="DapA-like"/>
</dbReference>
<dbReference type="InterPro" id="IPR013785">
    <property type="entry name" value="Aldolase_TIM"/>
</dbReference>
<dbReference type="Pfam" id="PF00701">
    <property type="entry name" value="DHDPS"/>
    <property type="match status" value="1"/>
</dbReference>
<evidence type="ECO:0000256" key="14">
    <source>
        <dbReference type="PIRSR" id="PIRSR001365-1"/>
    </source>
</evidence>
<evidence type="ECO:0000256" key="8">
    <source>
        <dbReference type="ARBA" id="ARBA00023154"/>
    </source>
</evidence>
<dbReference type="GO" id="GO:0005829">
    <property type="term" value="C:cytosol"/>
    <property type="evidence" value="ECO:0007669"/>
    <property type="project" value="TreeGrafter"/>
</dbReference>
<dbReference type="InterPro" id="IPR020624">
    <property type="entry name" value="Schiff_base-form_aldolases_CS"/>
</dbReference>
<evidence type="ECO:0000256" key="6">
    <source>
        <dbReference type="ARBA" id="ARBA00022605"/>
    </source>
</evidence>